<feature type="transmembrane region" description="Helical" evidence="5">
    <location>
        <begin position="182"/>
        <end position="201"/>
    </location>
</feature>
<feature type="transmembrane region" description="Helical" evidence="5">
    <location>
        <begin position="44"/>
        <end position="62"/>
    </location>
</feature>
<feature type="transmembrane region" description="Helical" evidence="5">
    <location>
        <begin position="92"/>
        <end position="112"/>
    </location>
</feature>
<dbReference type="InterPro" id="IPR051533">
    <property type="entry name" value="WaaL-like"/>
</dbReference>
<feature type="transmembrane region" description="Helical" evidence="5">
    <location>
        <begin position="300"/>
        <end position="319"/>
    </location>
</feature>
<evidence type="ECO:0000259" key="6">
    <source>
        <dbReference type="Pfam" id="PF04932"/>
    </source>
</evidence>
<evidence type="ECO:0000256" key="2">
    <source>
        <dbReference type="ARBA" id="ARBA00022692"/>
    </source>
</evidence>
<dbReference type="KEGG" id="pmet:G4Y79_06310"/>
<evidence type="ECO:0000313" key="7">
    <source>
        <dbReference type="EMBL" id="QPC83989.1"/>
    </source>
</evidence>
<evidence type="ECO:0000313" key="8">
    <source>
        <dbReference type="Proteomes" id="UP000594468"/>
    </source>
</evidence>
<evidence type="ECO:0000256" key="5">
    <source>
        <dbReference type="SAM" id="Phobius"/>
    </source>
</evidence>
<feature type="domain" description="O-antigen ligase-related" evidence="6">
    <location>
        <begin position="261"/>
        <end position="423"/>
    </location>
</feature>
<dbReference type="AlphaFoldDB" id="A0A7S8EBV3"/>
<keyword evidence="8" id="KW-1185">Reference proteome</keyword>
<dbReference type="PANTHER" id="PTHR37422:SF13">
    <property type="entry name" value="LIPOPOLYSACCHARIDE BIOSYNTHESIS PROTEIN PA4999-RELATED"/>
    <property type="match status" value="1"/>
</dbReference>
<keyword evidence="2 5" id="KW-0812">Transmembrane</keyword>
<sequence>MAELFKSIQDINERHFHLLHGIRMAILTMILSLVGAIATAKLGLLAVPVAGALLVTVMILFVGYKLWWNLVIFILFGYMFFSRGFASIGFNPLFIGEITLALGVLTLLLLPFSNRIRIVSWRRLYQPEVILIILIIGWNLFRTLPYISAYKFDALRDAVLYGYAIYAVLIVLLVRKEDIDGFIRWFGLLIPFALVWSLPLFFNSRMNLIPLAFPGSPFPFIYSKGTDTGVHLAGIVAFMLLQLDQVHQPRARWLIWFNWIMWALSTVFHGSAGRALLLCNGVSAGVVFLLRPLQSRWDRPVLLGILVICIMLMTDTYTAKIELGNDRDISAEQLVANVISIFSEGDDSQGSLEGTKQWRLDWWDKIMDYTFNGPYFWTGKGYGVNLANSDGFQVLEDESLRSPHNGHMTFLARGGVPGFALWVALLVVVHLRLLRYALVKWTSEPIKARYAVWFLAYLLAHALVTSFDVFLEGPMAGIWFWSLVGMSVAYFTNEDTKHDPVALRKKA</sequence>
<dbReference type="InterPro" id="IPR007016">
    <property type="entry name" value="O-antigen_ligase-rel_domated"/>
</dbReference>
<dbReference type="PANTHER" id="PTHR37422">
    <property type="entry name" value="TEICHURONIC ACID BIOSYNTHESIS PROTEIN TUAE"/>
    <property type="match status" value="1"/>
</dbReference>
<keyword evidence="3 5" id="KW-1133">Transmembrane helix</keyword>
<dbReference type="EMBL" id="CP062983">
    <property type="protein sequence ID" value="QPC83989.1"/>
    <property type="molecule type" value="Genomic_DNA"/>
</dbReference>
<feature type="transmembrane region" description="Helical" evidence="5">
    <location>
        <begin position="476"/>
        <end position="493"/>
    </location>
</feature>
<feature type="transmembrane region" description="Helical" evidence="5">
    <location>
        <begin position="221"/>
        <end position="241"/>
    </location>
</feature>
<evidence type="ECO:0000256" key="3">
    <source>
        <dbReference type="ARBA" id="ARBA00022989"/>
    </source>
</evidence>
<dbReference type="GO" id="GO:0016020">
    <property type="term" value="C:membrane"/>
    <property type="evidence" value="ECO:0007669"/>
    <property type="project" value="UniProtKB-SubCell"/>
</dbReference>
<protein>
    <recommendedName>
        <fullName evidence="6">O-antigen ligase-related domain-containing protein</fullName>
    </recommendedName>
</protein>
<feature type="transmembrane region" description="Helical" evidence="5">
    <location>
        <begin position="158"/>
        <end position="175"/>
    </location>
</feature>
<dbReference type="Proteomes" id="UP000594468">
    <property type="component" value="Chromosome"/>
</dbReference>
<feature type="transmembrane region" description="Helical" evidence="5">
    <location>
        <begin position="67"/>
        <end position="86"/>
    </location>
</feature>
<feature type="transmembrane region" description="Helical" evidence="5">
    <location>
        <begin position="21"/>
        <end position="38"/>
    </location>
</feature>
<feature type="transmembrane region" description="Helical" evidence="5">
    <location>
        <begin position="419"/>
        <end position="438"/>
    </location>
</feature>
<organism evidence="7 8">
    <name type="scientific">Phototrophicus methaneseepsis</name>
    <dbReference type="NCBI Taxonomy" id="2710758"/>
    <lineage>
        <taxon>Bacteria</taxon>
        <taxon>Bacillati</taxon>
        <taxon>Chloroflexota</taxon>
        <taxon>Candidatus Thermofontia</taxon>
        <taxon>Phototrophicales</taxon>
        <taxon>Phototrophicaceae</taxon>
        <taxon>Phototrophicus</taxon>
    </lineage>
</organism>
<feature type="transmembrane region" description="Helical" evidence="5">
    <location>
        <begin position="275"/>
        <end position="293"/>
    </location>
</feature>
<gene>
    <name evidence="7" type="ORF">G4Y79_06310</name>
</gene>
<dbReference type="Pfam" id="PF04932">
    <property type="entry name" value="Wzy_C"/>
    <property type="match status" value="1"/>
</dbReference>
<keyword evidence="4 5" id="KW-0472">Membrane</keyword>
<proteinExistence type="predicted"/>
<feature type="transmembrane region" description="Helical" evidence="5">
    <location>
        <begin position="124"/>
        <end position="146"/>
    </location>
</feature>
<feature type="transmembrane region" description="Helical" evidence="5">
    <location>
        <begin position="450"/>
        <end position="470"/>
    </location>
</feature>
<dbReference type="RefSeq" id="WP_195172053.1">
    <property type="nucleotide sequence ID" value="NZ_CP062983.1"/>
</dbReference>
<feature type="transmembrane region" description="Helical" evidence="5">
    <location>
        <begin position="253"/>
        <end position="269"/>
    </location>
</feature>
<comment type="subcellular location">
    <subcellularLocation>
        <location evidence="1">Membrane</location>
        <topology evidence="1">Multi-pass membrane protein</topology>
    </subcellularLocation>
</comment>
<evidence type="ECO:0000256" key="4">
    <source>
        <dbReference type="ARBA" id="ARBA00023136"/>
    </source>
</evidence>
<accession>A0A7S8EBV3</accession>
<evidence type="ECO:0000256" key="1">
    <source>
        <dbReference type="ARBA" id="ARBA00004141"/>
    </source>
</evidence>
<name>A0A7S8EBV3_9CHLR</name>
<reference evidence="7 8" key="1">
    <citation type="submission" date="2020-02" db="EMBL/GenBank/DDBJ databases">
        <authorList>
            <person name="Zheng R.K."/>
            <person name="Sun C.M."/>
        </authorList>
    </citation>
    <scope>NUCLEOTIDE SEQUENCE [LARGE SCALE GENOMIC DNA]</scope>
    <source>
        <strain evidence="8">rifampicinis</strain>
    </source>
</reference>